<dbReference type="InterPro" id="IPR040342">
    <property type="entry name" value="DNAAF9"/>
</dbReference>
<dbReference type="InterPro" id="IPR058843">
    <property type="entry name" value="PH_DAAF9"/>
</dbReference>
<dbReference type="PANTHER" id="PTHR33664">
    <property type="entry name" value="RCG26366"/>
    <property type="match status" value="1"/>
</dbReference>
<name>A0A8C4QWD2_EPTBU</name>
<dbReference type="AlphaFoldDB" id="A0A8C4QWD2"/>
<protein>
    <submittedName>
        <fullName evidence="4">Uncharacterized protein</fullName>
    </submittedName>
</protein>
<sequence length="720" mass="80974">MPPPPLCLTLWTSNMTDLSIQAATSKLDIICVTESFLQQDIPKYFMSLPDNRFLRFVRPEPCPGSAARRVCVVSSSVLSSIIEGELSFFSAGLAFVHTREVFVIPMSQFTALKVFDTNSSTAVVMLVVKYKKTFLPLIPWDLQNSSSCVAFGFWPKSLVHRKFYSKILPIWRQNGALSMTDCCLTEKENLSREEQRLYMRLEAFHRSSVSTSQTEKQLLHFAAADPDFGSFMHHFGLSSAGASYVRAAELPVLLHEPSVKDLSPQVTSKDKVAMFHILGLSHMFDVSHKITHLGNSPQTQIIIAIITGLPGSYKRDLCSSLVSTNRDRDRWTVLQLTADEHGRLCTWVLQQYLSDMVQRQSWSRTSKPNAKPPRLILLTPGFTDIVSVVNAVFKHPDVHVASHCVIGAITACVNPKVVYMEHRLTFPRFLEQCTPGFVSVVVFTGPKKAPHQPLRELILAVNPGVSIIMSECGKILRNEDVELILSGNKFGDPAMVRLRHTTCPTWADGSFVVGSLFPHIVEIRISFYLPLEKPLFIVNCKRLKSSLTNAPYHGNIYNIWGQLKFSDSDTVVQVNYNTLEDSLNLVSKQPGPSPSGNFQLLDDSGDHFFLVFTGCDLKDSSLKTWLRGTAKQKPQKKSLRTKGSLTEKEFRNIHTKRHLEPLPPGYFYNGMGYVSLSGEKSEHHPLMDTFIDEYFAALDEEVCKHNAKVDQVENKNIFER</sequence>
<reference evidence="4" key="2">
    <citation type="submission" date="2025-09" db="UniProtKB">
        <authorList>
            <consortium name="Ensembl"/>
        </authorList>
    </citation>
    <scope>IDENTIFICATION</scope>
</reference>
<dbReference type="Pfam" id="PF26246">
    <property type="entry name" value="PH_DAAF9"/>
    <property type="match status" value="1"/>
</dbReference>
<keyword evidence="5" id="KW-1185">Reference proteome</keyword>
<evidence type="ECO:0000313" key="5">
    <source>
        <dbReference type="Proteomes" id="UP000694388"/>
    </source>
</evidence>
<dbReference type="InterPro" id="IPR057478">
    <property type="entry name" value="DAAF9_2"/>
</dbReference>
<dbReference type="OMA" id="LICNDAN"/>
<accession>A0A8C4QWD2</accession>
<evidence type="ECO:0000259" key="3">
    <source>
        <dbReference type="Pfam" id="PF26246"/>
    </source>
</evidence>
<feature type="domain" description="DAAF9 CobW C-like" evidence="1">
    <location>
        <begin position="522"/>
        <end position="589"/>
    </location>
</feature>
<dbReference type="InterPro" id="IPR056414">
    <property type="entry name" value="DAAF9_CobW_C"/>
</dbReference>
<evidence type="ECO:0000259" key="2">
    <source>
        <dbReference type="Pfam" id="PF25204"/>
    </source>
</evidence>
<dbReference type="Proteomes" id="UP000694388">
    <property type="component" value="Unplaced"/>
</dbReference>
<feature type="domain" description="DAAF9" evidence="2">
    <location>
        <begin position="303"/>
        <end position="506"/>
    </location>
</feature>
<dbReference type="GeneTree" id="ENSGT00940000174150"/>
<dbReference type="Pfam" id="PF23319">
    <property type="entry name" value="CobW_C_DAAF9"/>
    <property type="match status" value="1"/>
</dbReference>
<evidence type="ECO:0000313" key="4">
    <source>
        <dbReference type="Ensembl" id="ENSEBUP00000021319.1"/>
    </source>
</evidence>
<organism evidence="4 5">
    <name type="scientific">Eptatretus burgeri</name>
    <name type="common">Inshore hagfish</name>
    <dbReference type="NCBI Taxonomy" id="7764"/>
    <lineage>
        <taxon>Eukaryota</taxon>
        <taxon>Metazoa</taxon>
        <taxon>Chordata</taxon>
        <taxon>Craniata</taxon>
        <taxon>Vertebrata</taxon>
        <taxon>Cyclostomata</taxon>
        <taxon>Myxini</taxon>
        <taxon>Myxiniformes</taxon>
        <taxon>Myxinidae</taxon>
        <taxon>Eptatretinae</taxon>
        <taxon>Eptatretus</taxon>
    </lineage>
</organism>
<dbReference type="PANTHER" id="PTHR33664:SF1">
    <property type="entry name" value="DYNEIN AXONEMAL ASSEMBLY FACTOR 9"/>
    <property type="match status" value="1"/>
</dbReference>
<reference evidence="4" key="1">
    <citation type="submission" date="2025-08" db="UniProtKB">
        <authorList>
            <consortium name="Ensembl"/>
        </authorList>
    </citation>
    <scope>IDENTIFICATION</scope>
</reference>
<dbReference type="Ensembl" id="ENSEBUT00000021895.1">
    <property type="protein sequence ID" value="ENSEBUP00000021319.1"/>
    <property type="gene ID" value="ENSEBUG00000013176.1"/>
</dbReference>
<dbReference type="Pfam" id="PF25204">
    <property type="entry name" value="DAAF9_2"/>
    <property type="match status" value="1"/>
</dbReference>
<proteinExistence type="predicted"/>
<feature type="domain" description="DAAF9 PH" evidence="3">
    <location>
        <begin position="71"/>
        <end position="241"/>
    </location>
</feature>
<evidence type="ECO:0000259" key="1">
    <source>
        <dbReference type="Pfam" id="PF23319"/>
    </source>
</evidence>